<keyword evidence="3" id="KW-1185">Reference proteome</keyword>
<organism evidence="2 3">
    <name type="scientific">Colletotrichum paranaense</name>
    <dbReference type="NCBI Taxonomy" id="1914294"/>
    <lineage>
        <taxon>Eukaryota</taxon>
        <taxon>Fungi</taxon>
        <taxon>Dikarya</taxon>
        <taxon>Ascomycota</taxon>
        <taxon>Pezizomycotina</taxon>
        <taxon>Sordariomycetes</taxon>
        <taxon>Hypocreomycetidae</taxon>
        <taxon>Glomerellales</taxon>
        <taxon>Glomerellaceae</taxon>
        <taxon>Colletotrichum</taxon>
        <taxon>Colletotrichum acutatum species complex</taxon>
    </lineage>
</organism>
<dbReference type="GeneID" id="85374110"/>
<accession>A0ABQ9SSQ1</accession>
<gene>
    <name evidence="2" type="ORF">CPAR01_05936</name>
</gene>
<reference evidence="2 3" key="1">
    <citation type="submission" date="2016-10" db="EMBL/GenBank/DDBJ databases">
        <title>The genome sequence of Colletotrichum fioriniae PJ7.</title>
        <authorList>
            <person name="Baroncelli R."/>
        </authorList>
    </citation>
    <scope>NUCLEOTIDE SEQUENCE [LARGE SCALE GENOMIC DNA]</scope>
    <source>
        <strain evidence="2 3">IMI 384185</strain>
    </source>
</reference>
<evidence type="ECO:0000313" key="3">
    <source>
        <dbReference type="Proteomes" id="UP001241169"/>
    </source>
</evidence>
<evidence type="ECO:0000313" key="2">
    <source>
        <dbReference type="EMBL" id="KAK1542549.1"/>
    </source>
</evidence>
<dbReference type="Proteomes" id="UP001241169">
    <property type="component" value="Unassembled WGS sequence"/>
</dbReference>
<evidence type="ECO:0000256" key="1">
    <source>
        <dbReference type="SAM" id="MobiDB-lite"/>
    </source>
</evidence>
<protein>
    <submittedName>
        <fullName evidence="2">Uncharacterized protein</fullName>
    </submittedName>
</protein>
<comment type="caution">
    <text evidence="2">The sequence shown here is derived from an EMBL/GenBank/DDBJ whole genome shotgun (WGS) entry which is preliminary data.</text>
</comment>
<feature type="region of interest" description="Disordered" evidence="1">
    <location>
        <begin position="50"/>
        <end position="109"/>
    </location>
</feature>
<sequence length="109" mass="12116">MDLGGNIDKLLPFYVLQIRKHRAVALHAPLPATLSPLFPPFHRVSHPFKKKAVSGSDNGHGGHGDFDDRSFRGSENRNRPAVVPGRLPIPGTRRARPTRDTCQHRPNVD</sequence>
<dbReference type="EMBL" id="MOPA01000004">
    <property type="protein sequence ID" value="KAK1542549.1"/>
    <property type="molecule type" value="Genomic_DNA"/>
</dbReference>
<name>A0ABQ9SSQ1_9PEZI</name>
<dbReference type="RefSeq" id="XP_060351677.1">
    <property type="nucleotide sequence ID" value="XM_060490211.1"/>
</dbReference>
<feature type="compositionally biased region" description="Basic and acidic residues" evidence="1">
    <location>
        <begin position="97"/>
        <end position="109"/>
    </location>
</feature>
<feature type="compositionally biased region" description="Basic and acidic residues" evidence="1">
    <location>
        <begin position="60"/>
        <end position="78"/>
    </location>
</feature>
<proteinExistence type="predicted"/>